<evidence type="ECO:0000256" key="1">
    <source>
        <dbReference type="ARBA" id="ARBA00008857"/>
    </source>
</evidence>
<evidence type="ECO:0000256" key="4">
    <source>
        <dbReference type="ARBA" id="ARBA00023172"/>
    </source>
</evidence>
<dbReference type="Pfam" id="PF00589">
    <property type="entry name" value="Phage_integrase"/>
    <property type="match status" value="1"/>
</dbReference>
<dbReference type="RefSeq" id="WP_305160487.1">
    <property type="nucleotide sequence ID" value="NZ_JAUUTP010000011.1"/>
</dbReference>
<comment type="similarity">
    <text evidence="1">Belongs to the 'phage' integrase family.</text>
</comment>
<evidence type="ECO:0000313" key="9">
    <source>
        <dbReference type="Proteomes" id="UP001178277"/>
    </source>
</evidence>
<dbReference type="InterPro" id="IPR044068">
    <property type="entry name" value="CB"/>
</dbReference>
<accession>A0AA90T1M4</accession>
<dbReference type="PROSITE" id="PS51900">
    <property type="entry name" value="CB"/>
    <property type="match status" value="1"/>
</dbReference>
<keyword evidence="2" id="KW-0229">DNA integration</keyword>
<gene>
    <name evidence="8" type="ORF">Q8G35_12360</name>
</gene>
<dbReference type="InterPro" id="IPR050090">
    <property type="entry name" value="Tyrosine_recombinase_XerCD"/>
</dbReference>
<dbReference type="GO" id="GO:0003677">
    <property type="term" value="F:DNA binding"/>
    <property type="evidence" value="ECO:0007669"/>
    <property type="project" value="UniProtKB-UniRule"/>
</dbReference>
<dbReference type="SUPFAM" id="SSF56349">
    <property type="entry name" value="DNA breaking-rejoining enzymes"/>
    <property type="match status" value="1"/>
</dbReference>
<dbReference type="Gene3D" id="1.10.150.130">
    <property type="match status" value="1"/>
</dbReference>
<feature type="domain" description="Core-binding (CB)" evidence="7">
    <location>
        <begin position="26"/>
        <end position="113"/>
    </location>
</feature>
<dbReference type="PROSITE" id="PS51898">
    <property type="entry name" value="TYR_RECOMBINASE"/>
    <property type="match status" value="1"/>
</dbReference>
<name>A0AA90T1M4_9BACI</name>
<feature type="domain" description="Tyr recombinase" evidence="6">
    <location>
        <begin position="134"/>
        <end position="314"/>
    </location>
</feature>
<evidence type="ECO:0000256" key="3">
    <source>
        <dbReference type="ARBA" id="ARBA00023125"/>
    </source>
</evidence>
<keyword evidence="4" id="KW-0233">DNA recombination</keyword>
<dbReference type="InterPro" id="IPR004107">
    <property type="entry name" value="Integrase_SAM-like_N"/>
</dbReference>
<evidence type="ECO:0000256" key="2">
    <source>
        <dbReference type="ARBA" id="ARBA00022908"/>
    </source>
</evidence>
<evidence type="ECO:0000313" key="8">
    <source>
        <dbReference type="EMBL" id="MDP1419204.1"/>
    </source>
</evidence>
<evidence type="ECO:0000259" key="6">
    <source>
        <dbReference type="PROSITE" id="PS51898"/>
    </source>
</evidence>
<protein>
    <submittedName>
        <fullName evidence="8">Tyrosine-type recombinase/integrase</fullName>
    </submittedName>
</protein>
<dbReference type="PANTHER" id="PTHR30349:SF41">
    <property type="entry name" value="INTEGRASE_RECOMBINASE PROTEIN MJ0367-RELATED"/>
    <property type="match status" value="1"/>
</dbReference>
<dbReference type="GO" id="GO:0015074">
    <property type="term" value="P:DNA integration"/>
    <property type="evidence" value="ECO:0007669"/>
    <property type="project" value="UniProtKB-KW"/>
</dbReference>
<sequence length="325" mass="38442">MKRTRFLTKDEQQKLNTVDKKVNYVTDWTSAMESFLKDCEIRGLREATSFYYIKETRMIFRYWEEQELDISPDQLTSEHITDLILYMKNKKELSPSSINIRLRAFKTVLKWLYDNKKVPINAGDGVKRLKFRRAAIEAFSVEQLRRFFNEIENNTWIGVRDTAICLVLLECGLRQNEILNLNVFDVVFEQNYIMVRHTKTYHMRKVPITHRTKNAIRRWLTVRGESKYSQLFINIAGNQLTNRGIYQLIEKYGKRAKIEGIRCSPHTFRHTCAKLYLKNGGDLFSLQAILGHMNIEQTKRYVTLNHDDVAELHAEHSPLNSVWKK</sequence>
<dbReference type="AlphaFoldDB" id="A0AA90T1M4"/>
<dbReference type="CDD" id="cd00397">
    <property type="entry name" value="DNA_BRE_C"/>
    <property type="match status" value="1"/>
</dbReference>
<dbReference type="Gene3D" id="1.10.443.10">
    <property type="entry name" value="Intergrase catalytic core"/>
    <property type="match status" value="1"/>
</dbReference>
<dbReference type="InterPro" id="IPR010998">
    <property type="entry name" value="Integrase_recombinase_N"/>
</dbReference>
<dbReference type="PANTHER" id="PTHR30349">
    <property type="entry name" value="PHAGE INTEGRASE-RELATED"/>
    <property type="match status" value="1"/>
</dbReference>
<dbReference type="InterPro" id="IPR011010">
    <property type="entry name" value="DNA_brk_join_enz"/>
</dbReference>
<dbReference type="InterPro" id="IPR013762">
    <property type="entry name" value="Integrase-like_cat_sf"/>
</dbReference>
<evidence type="ECO:0000256" key="5">
    <source>
        <dbReference type="PROSITE-ProRule" id="PRU01248"/>
    </source>
</evidence>
<comment type="caution">
    <text evidence="8">The sequence shown here is derived from an EMBL/GenBank/DDBJ whole genome shotgun (WGS) entry which is preliminary data.</text>
</comment>
<evidence type="ECO:0000259" key="7">
    <source>
        <dbReference type="PROSITE" id="PS51900"/>
    </source>
</evidence>
<dbReference type="EMBL" id="JAUUTP010000011">
    <property type="protein sequence ID" value="MDP1419204.1"/>
    <property type="molecule type" value="Genomic_DNA"/>
</dbReference>
<organism evidence="8 9">
    <name type="scientific">Peribacillus simplex</name>
    <dbReference type="NCBI Taxonomy" id="1478"/>
    <lineage>
        <taxon>Bacteria</taxon>
        <taxon>Bacillati</taxon>
        <taxon>Bacillota</taxon>
        <taxon>Bacilli</taxon>
        <taxon>Bacillales</taxon>
        <taxon>Bacillaceae</taxon>
        <taxon>Peribacillus</taxon>
    </lineage>
</organism>
<dbReference type="Pfam" id="PF13495">
    <property type="entry name" value="Phage_int_SAM_4"/>
    <property type="match status" value="1"/>
</dbReference>
<keyword evidence="3 5" id="KW-0238">DNA-binding</keyword>
<reference evidence="8" key="1">
    <citation type="submission" date="2023-07" db="EMBL/GenBank/DDBJ databases">
        <title>Murine gut Bacillus species.</title>
        <authorList>
            <person name="Gutman E."/>
            <person name="Hashuel R."/>
            <person name="Litvak Y."/>
        </authorList>
    </citation>
    <scope>NUCLEOTIDE SEQUENCE</scope>
    <source>
        <strain evidence="8">RU283</strain>
    </source>
</reference>
<proteinExistence type="inferred from homology"/>
<dbReference type="Proteomes" id="UP001178277">
    <property type="component" value="Unassembled WGS sequence"/>
</dbReference>
<dbReference type="GO" id="GO:0006310">
    <property type="term" value="P:DNA recombination"/>
    <property type="evidence" value="ECO:0007669"/>
    <property type="project" value="UniProtKB-KW"/>
</dbReference>
<dbReference type="InterPro" id="IPR002104">
    <property type="entry name" value="Integrase_catalytic"/>
</dbReference>